<evidence type="ECO:0000256" key="13">
    <source>
        <dbReference type="ARBA" id="ARBA00022840"/>
    </source>
</evidence>
<dbReference type="Gene3D" id="3.40.50.1980">
    <property type="entry name" value="Nitrogenase molybdenum iron protein domain"/>
    <property type="match status" value="2"/>
</dbReference>
<evidence type="ECO:0000256" key="11">
    <source>
        <dbReference type="ARBA" id="ARBA00022801"/>
    </source>
</evidence>
<dbReference type="EMBL" id="JADGJQ010000125">
    <property type="protein sequence ID" value="KAJ3168121.1"/>
    <property type="molecule type" value="Genomic_DNA"/>
</dbReference>
<evidence type="ECO:0000256" key="15">
    <source>
        <dbReference type="ARBA" id="ARBA00023027"/>
    </source>
</evidence>
<evidence type="ECO:0000256" key="9">
    <source>
        <dbReference type="ARBA" id="ARBA00022723"/>
    </source>
</evidence>
<evidence type="ECO:0000256" key="17">
    <source>
        <dbReference type="ARBA" id="ARBA00023268"/>
    </source>
</evidence>
<dbReference type="GO" id="GO:0004635">
    <property type="term" value="F:phosphoribosyl-AMP cyclohydrolase activity"/>
    <property type="evidence" value="ECO:0007669"/>
    <property type="project" value="UniProtKB-UniRule"/>
</dbReference>
<evidence type="ECO:0000256" key="12">
    <source>
        <dbReference type="ARBA" id="ARBA00022833"/>
    </source>
</evidence>
<evidence type="ECO:0000256" key="7">
    <source>
        <dbReference type="ARBA" id="ARBA00008260"/>
    </source>
</evidence>
<dbReference type="Gene3D" id="3.10.20.810">
    <property type="entry name" value="Phosphoribosyl-AMP cyclohydrolase"/>
    <property type="match status" value="1"/>
</dbReference>
<dbReference type="SUPFAM" id="SSF141734">
    <property type="entry name" value="HisI-like"/>
    <property type="match status" value="1"/>
</dbReference>
<dbReference type="SUPFAM" id="SSF101386">
    <property type="entry name" value="all-alpha NTP pyrophosphatases"/>
    <property type="match status" value="1"/>
</dbReference>
<dbReference type="GO" id="GO:0005524">
    <property type="term" value="F:ATP binding"/>
    <property type="evidence" value="ECO:0007669"/>
    <property type="project" value="UniProtKB-UniRule"/>
</dbReference>
<dbReference type="CDD" id="cd11546">
    <property type="entry name" value="NTP-PPase_His4"/>
    <property type="match status" value="1"/>
</dbReference>
<dbReference type="NCBIfam" id="TIGR03188">
    <property type="entry name" value="histidine_hisI"/>
    <property type="match status" value="1"/>
</dbReference>
<keyword evidence="17" id="KW-0511">Multifunctional enzyme</keyword>
<dbReference type="FunFam" id="3.40.50.1980:FF:000050">
    <property type="entry name" value="Histidine biosynthesis trifunctional protein"/>
    <property type="match status" value="1"/>
</dbReference>
<dbReference type="EC" id="3.6.1.31" evidence="19"/>
<dbReference type="PANTHER" id="PTHR21256:SF2">
    <property type="entry name" value="HISTIDINE BIOSYNTHESIS TRIFUNCTIONAL PROTEIN"/>
    <property type="match status" value="1"/>
</dbReference>
<dbReference type="Pfam" id="PF00815">
    <property type="entry name" value="Histidinol_dh"/>
    <property type="match status" value="1"/>
</dbReference>
<comment type="catalytic activity">
    <reaction evidence="2 19">
        <text>1-(5-phospho-beta-D-ribosyl)-ATP + H2O = 1-(5-phospho-beta-D-ribosyl)-5'-AMP + diphosphate + H(+)</text>
        <dbReference type="Rhea" id="RHEA:22828"/>
        <dbReference type="ChEBI" id="CHEBI:15377"/>
        <dbReference type="ChEBI" id="CHEBI:15378"/>
        <dbReference type="ChEBI" id="CHEBI:33019"/>
        <dbReference type="ChEBI" id="CHEBI:59457"/>
        <dbReference type="ChEBI" id="CHEBI:73183"/>
        <dbReference type="EC" id="3.6.1.31"/>
    </reaction>
</comment>
<evidence type="ECO:0000256" key="20">
    <source>
        <dbReference type="SAM" id="MobiDB-lite"/>
    </source>
</evidence>
<dbReference type="PROSITE" id="PS00611">
    <property type="entry name" value="HISOL_DEHYDROGENASE"/>
    <property type="match status" value="1"/>
</dbReference>
<evidence type="ECO:0000256" key="18">
    <source>
        <dbReference type="ARBA" id="ARBA00049489"/>
    </source>
</evidence>
<dbReference type="InterPro" id="IPR001692">
    <property type="entry name" value="Histidinol_DH_CS"/>
</dbReference>
<evidence type="ECO:0000256" key="3">
    <source>
        <dbReference type="ARBA" id="ARBA00001947"/>
    </source>
</evidence>
<gene>
    <name evidence="22" type="primary">HIS4_1</name>
    <name evidence="22" type="ORF">HDU87_001236</name>
</gene>
<dbReference type="Pfam" id="PF01502">
    <property type="entry name" value="PRA-CH"/>
    <property type="match status" value="1"/>
</dbReference>
<comment type="catalytic activity">
    <reaction evidence="18 19">
        <text>L-histidinol + 2 NAD(+) + H2O = L-histidine + 2 NADH + 3 H(+)</text>
        <dbReference type="Rhea" id="RHEA:20641"/>
        <dbReference type="ChEBI" id="CHEBI:15377"/>
        <dbReference type="ChEBI" id="CHEBI:15378"/>
        <dbReference type="ChEBI" id="CHEBI:57540"/>
        <dbReference type="ChEBI" id="CHEBI:57595"/>
        <dbReference type="ChEBI" id="CHEBI:57699"/>
        <dbReference type="ChEBI" id="CHEBI:57945"/>
        <dbReference type="EC" id="1.1.1.23"/>
    </reaction>
</comment>
<keyword evidence="11 19" id="KW-0378">Hydrolase</keyword>
<dbReference type="PRINTS" id="PR00083">
    <property type="entry name" value="HOLDHDRGNASE"/>
</dbReference>
<dbReference type="InterPro" id="IPR021130">
    <property type="entry name" value="PRib-ATP_PPHydrolase-like"/>
</dbReference>
<evidence type="ECO:0000313" key="23">
    <source>
        <dbReference type="Proteomes" id="UP001212152"/>
    </source>
</evidence>
<reference evidence="22" key="1">
    <citation type="submission" date="2020-05" db="EMBL/GenBank/DDBJ databases">
        <title>Phylogenomic resolution of chytrid fungi.</title>
        <authorList>
            <person name="Stajich J.E."/>
            <person name="Amses K."/>
            <person name="Simmons R."/>
            <person name="Seto K."/>
            <person name="Myers J."/>
            <person name="Bonds A."/>
            <person name="Quandt C.A."/>
            <person name="Barry K."/>
            <person name="Liu P."/>
            <person name="Grigoriev I."/>
            <person name="Longcore J.E."/>
            <person name="James T.Y."/>
        </authorList>
    </citation>
    <scope>NUCLEOTIDE SEQUENCE</scope>
    <source>
        <strain evidence="22">JEL0379</strain>
    </source>
</reference>
<dbReference type="Gene3D" id="1.20.5.1300">
    <property type="match status" value="1"/>
</dbReference>
<keyword evidence="12" id="KW-0862">Zinc</keyword>
<comment type="similarity">
    <text evidence="7 19">In the C-terminal section; belongs to the histidinol dehydrogenase family.</text>
</comment>
<dbReference type="GO" id="GO:0005829">
    <property type="term" value="C:cytosol"/>
    <property type="evidence" value="ECO:0007669"/>
    <property type="project" value="TreeGrafter"/>
</dbReference>
<comment type="catalytic activity">
    <reaction evidence="1 19">
        <text>1-(5-phospho-beta-D-ribosyl)-5'-AMP + H2O = 1-(5-phospho-beta-D-ribosyl)-5-[(5-phospho-beta-D-ribosylamino)methylideneamino]imidazole-4-carboxamide</text>
        <dbReference type="Rhea" id="RHEA:20049"/>
        <dbReference type="ChEBI" id="CHEBI:15377"/>
        <dbReference type="ChEBI" id="CHEBI:58435"/>
        <dbReference type="ChEBI" id="CHEBI:59457"/>
        <dbReference type="EC" id="3.5.4.19"/>
    </reaction>
</comment>
<dbReference type="GO" id="GO:0046872">
    <property type="term" value="F:metal ion binding"/>
    <property type="evidence" value="ECO:0007669"/>
    <property type="project" value="UniProtKB-KW"/>
</dbReference>
<keyword evidence="9" id="KW-0479">Metal-binding</keyword>
<feature type="domain" description="Phosphoribosyl-AMP cyclohydrolase" evidence="21">
    <location>
        <begin position="213"/>
        <end position="284"/>
    </location>
</feature>
<dbReference type="AlphaFoldDB" id="A0AAD5TGY0"/>
<feature type="compositionally biased region" description="Polar residues" evidence="20">
    <location>
        <begin position="396"/>
        <end position="407"/>
    </location>
</feature>
<comment type="caution">
    <text evidence="22">The sequence shown here is derived from an EMBL/GenBank/DDBJ whole genome shotgun (WGS) entry which is preliminary data.</text>
</comment>
<dbReference type="EC" id="1.1.1.23" evidence="19"/>
<evidence type="ECO:0000256" key="8">
    <source>
        <dbReference type="ARBA" id="ARBA00022605"/>
    </source>
</evidence>
<dbReference type="NCBIfam" id="TIGR00069">
    <property type="entry name" value="hisD"/>
    <property type="match status" value="1"/>
</dbReference>
<organism evidence="22 23">
    <name type="scientific">Geranomyces variabilis</name>
    <dbReference type="NCBI Taxonomy" id="109894"/>
    <lineage>
        <taxon>Eukaryota</taxon>
        <taxon>Fungi</taxon>
        <taxon>Fungi incertae sedis</taxon>
        <taxon>Chytridiomycota</taxon>
        <taxon>Chytridiomycota incertae sedis</taxon>
        <taxon>Chytridiomycetes</taxon>
        <taxon>Spizellomycetales</taxon>
        <taxon>Powellomycetaceae</taxon>
        <taxon>Geranomyces</taxon>
    </lineage>
</organism>
<evidence type="ECO:0000256" key="16">
    <source>
        <dbReference type="ARBA" id="ARBA00023102"/>
    </source>
</evidence>
<keyword evidence="14 19" id="KW-0560">Oxidoreductase</keyword>
<dbReference type="HAMAP" id="MF_01024">
    <property type="entry name" value="HisD"/>
    <property type="match status" value="1"/>
</dbReference>
<dbReference type="GO" id="GO:0051287">
    <property type="term" value="F:NAD binding"/>
    <property type="evidence" value="ECO:0007669"/>
    <property type="project" value="UniProtKB-UniRule"/>
</dbReference>
<dbReference type="Gene3D" id="1.10.287.1080">
    <property type="entry name" value="MazG-like"/>
    <property type="match status" value="1"/>
</dbReference>
<dbReference type="FunFam" id="1.10.287.1080:FF:000002">
    <property type="entry name" value="Histidine biosynthesis bifunctional protein HisIE"/>
    <property type="match status" value="1"/>
</dbReference>
<accession>A0AAD5TGY0</accession>
<protein>
    <recommendedName>
        <fullName evidence="19">Histidine biosynthesis trifunctional protein</fullName>
    </recommendedName>
    <domain>
        <recommendedName>
            <fullName evidence="19">Phosphoribosyl-AMP cyclohydrolase</fullName>
            <ecNumber evidence="19">3.5.4.19</ecNumber>
        </recommendedName>
    </domain>
    <domain>
        <recommendedName>
            <fullName evidence="19">Phosphoribosyl-ATP pyrophosphohydrolase</fullName>
            <ecNumber evidence="19">3.6.1.31</ecNumber>
        </recommendedName>
    </domain>
    <domain>
        <recommendedName>
            <fullName evidence="19">Histidinol dehydrogenase</fullName>
            <shortName evidence="19">HDH</shortName>
            <ecNumber evidence="19">1.1.1.23</ecNumber>
        </recommendedName>
    </domain>
</protein>
<comment type="cofactor">
    <cofactor evidence="3">
        <name>Zn(2+)</name>
        <dbReference type="ChEBI" id="CHEBI:29105"/>
    </cofactor>
</comment>
<dbReference type="InterPro" id="IPR016298">
    <property type="entry name" value="Histidine_synth_trifunct"/>
</dbReference>
<keyword evidence="16 19" id="KW-0368">Histidine biosynthesis</keyword>
<dbReference type="EC" id="3.5.4.19" evidence="19"/>
<keyword evidence="15 19" id="KW-0520">NAD</keyword>
<dbReference type="PIRSF" id="PIRSF001257">
    <property type="entry name" value="His_trifunctional"/>
    <property type="match status" value="1"/>
</dbReference>
<dbReference type="InterPro" id="IPR016161">
    <property type="entry name" value="Ald_DH/histidinol_DH"/>
</dbReference>
<keyword evidence="10 19" id="KW-0547">Nucleotide-binding</keyword>
<dbReference type="Proteomes" id="UP001212152">
    <property type="component" value="Unassembled WGS sequence"/>
</dbReference>
<evidence type="ECO:0000256" key="2">
    <source>
        <dbReference type="ARBA" id="ARBA00001460"/>
    </source>
</evidence>
<name>A0AAD5TGY0_9FUNG</name>
<dbReference type="CDD" id="cd06572">
    <property type="entry name" value="Histidinol_dh"/>
    <property type="match status" value="1"/>
</dbReference>
<dbReference type="GO" id="GO:0000105">
    <property type="term" value="P:L-histidine biosynthetic process"/>
    <property type="evidence" value="ECO:0007669"/>
    <property type="project" value="UniProtKB-UniRule"/>
</dbReference>
<evidence type="ECO:0000256" key="5">
    <source>
        <dbReference type="ARBA" id="ARBA00005169"/>
    </source>
</evidence>
<evidence type="ECO:0000259" key="21">
    <source>
        <dbReference type="Pfam" id="PF01502"/>
    </source>
</evidence>
<dbReference type="FunFam" id="3.40.50.1980:FF:000001">
    <property type="entry name" value="Histidinol dehydrogenase"/>
    <property type="match status" value="1"/>
</dbReference>
<dbReference type="InterPro" id="IPR038019">
    <property type="entry name" value="PRib_AMP_CycHydrolase_sf"/>
</dbReference>
<feature type="region of interest" description="Disordered" evidence="20">
    <location>
        <begin position="376"/>
        <end position="410"/>
    </location>
</feature>
<keyword evidence="13 19" id="KW-0067">ATP-binding</keyword>
<evidence type="ECO:0000256" key="1">
    <source>
        <dbReference type="ARBA" id="ARBA00000024"/>
    </source>
</evidence>
<keyword evidence="23" id="KW-1185">Reference proteome</keyword>
<dbReference type="InterPro" id="IPR002496">
    <property type="entry name" value="PRib_AMP_CycHydrolase_dom"/>
</dbReference>
<dbReference type="InterPro" id="IPR008179">
    <property type="entry name" value="HisE"/>
</dbReference>
<dbReference type="FunFam" id="3.10.20.810:FF:000002">
    <property type="entry name" value="Histidine biosynthesis trifunctional protein"/>
    <property type="match status" value="1"/>
</dbReference>
<keyword evidence="8 19" id="KW-0028">Amino-acid biosynthesis</keyword>
<dbReference type="GO" id="GO:0004636">
    <property type="term" value="F:phosphoribosyl-ATP diphosphatase activity"/>
    <property type="evidence" value="ECO:0007669"/>
    <property type="project" value="UniProtKB-UniRule"/>
</dbReference>
<evidence type="ECO:0000256" key="6">
    <source>
        <dbReference type="ARBA" id="ARBA00005204"/>
    </source>
</evidence>
<dbReference type="InterPro" id="IPR012131">
    <property type="entry name" value="Hstdl_DH"/>
</dbReference>
<sequence>MILPAVSLADVVRDVELLRTLGLANDVLLDSVEGANLSEVLSVTSCWVRLPAGTLTETAVDCLNAGASKLVVPYTDAESLRQVVPTNRLVLSVPVDDAAAEELPAVTLQAAGYLFSLPSVDTNNIPRLAKILRAAAPKASRIYVEISTGAPTLESTTAWNAHDIDLVVPARELSAAGGKLDLGDVIAGGLTSDRADGLFSTIVVDEQRVALGLCYSSAKSISEALRTGTGVYQSRKRGLWYKGESSGATQRLIKVAYDCDKDALQFTVRQSDPGFCHLETRTCFGADSGITGLEALLRSRKAEAPEGSYTRRLFEDPVLLHSKIMEEADELVEATSPADIAWETADLIYFALTKCVANGVSITDIEKQLDRRSKAVTRRAGNAKSKWDLSSKKAANGQQAVESTPATPVNKAEVATKKEIKMKSYNYAETTAQQRQALLLRPIIKTDEILARVKPIVEDVRKRGDEALLDLTARFDKVQLKSSVMKAPFPADAMQLSENVRAAIDQAYDNIYKFHEAQLDRTELRVETMPGVVCSRFFRAIEKVGLYVPGGTAVLPSSTLMLGVPALVAGCSEIVIATPPRKDGTVAPEVVYVANKVGATTILVAGGAQAVAAMAYGTATVPKVDKICGPGNQYVTAAKMVAQSDSSAMVAIDMPAGPSELLVIADPTCNPAYVASDLLSQAEHGEDSQVVLLAAGLSDSAVAAIEQEVRTQGEALPRADIVRESISKSYILRVDSVAEALKFSNQYAPEHLILHLDDAEQHVAAVQNAGSVFVGPWSPESCGDYASGTNHTLPTYGYARMYSGVNTLTFVKHITSQTLTKEGLDRLGDTVTTLAEVEGLEAHRNAVAIRLKDIRRNRP</sequence>
<dbReference type="Pfam" id="PF01503">
    <property type="entry name" value="PRA-PH"/>
    <property type="match status" value="1"/>
</dbReference>
<evidence type="ECO:0000313" key="22">
    <source>
        <dbReference type="EMBL" id="KAJ3168121.1"/>
    </source>
</evidence>
<comment type="pathway">
    <text evidence="5">Amino-acid biosynthesis; L-histidine biosynthesis; L-histidine from 5-phospho-alpha-D-ribose 1-diphosphate: step 3/9.</text>
</comment>
<dbReference type="GO" id="GO:0004399">
    <property type="term" value="F:histidinol dehydrogenase activity"/>
    <property type="evidence" value="ECO:0007669"/>
    <property type="project" value="UniProtKB-UniRule"/>
</dbReference>
<dbReference type="PANTHER" id="PTHR21256">
    <property type="entry name" value="HISTIDINOL DEHYDROGENASE HDH"/>
    <property type="match status" value="1"/>
</dbReference>
<dbReference type="SUPFAM" id="SSF53720">
    <property type="entry name" value="ALDH-like"/>
    <property type="match status" value="1"/>
</dbReference>
<dbReference type="FunFam" id="1.20.5.1300:FF:000002">
    <property type="entry name" value="Histidinol dehydrogenase, chloroplastic"/>
    <property type="match status" value="1"/>
</dbReference>
<evidence type="ECO:0000256" key="10">
    <source>
        <dbReference type="ARBA" id="ARBA00022741"/>
    </source>
</evidence>
<evidence type="ECO:0000256" key="14">
    <source>
        <dbReference type="ARBA" id="ARBA00023002"/>
    </source>
</evidence>
<evidence type="ECO:0000256" key="4">
    <source>
        <dbReference type="ARBA" id="ARBA00004940"/>
    </source>
</evidence>
<comment type="pathway">
    <text evidence="6">Amino-acid biosynthesis; L-histidine biosynthesis; L-histidine from 5-phospho-alpha-D-ribose 1-diphosphate: step 2/9.</text>
</comment>
<proteinExistence type="inferred from homology"/>
<comment type="pathway">
    <text evidence="4">Amino-acid biosynthesis; L-histidine biosynthesis; L-histidine from 5-phospho-alpha-D-ribose 1-diphosphate: step 9/9.</text>
</comment>
<evidence type="ECO:0000256" key="19">
    <source>
        <dbReference type="PIRNR" id="PIRNR001257"/>
    </source>
</evidence>